<dbReference type="RefSeq" id="WP_024829794.1">
    <property type="nucleotide sequence ID" value="NZ_JBNDJD010000002.1"/>
</dbReference>
<keyword evidence="2" id="KW-1185">Reference proteome</keyword>
<comment type="caution">
    <text evidence="1">The sequence shown here is derived from an EMBL/GenBank/DDBJ whole genome shotgun (WGS) entry which is preliminary data.</text>
</comment>
<gene>
    <name evidence="1" type="ORF">ABIC20_005227</name>
</gene>
<accession>A0ABV2NNE7</accession>
<evidence type="ECO:0000313" key="1">
    <source>
        <dbReference type="EMBL" id="MET3867918.1"/>
    </source>
</evidence>
<name>A0ABV2NNE7_9HYPH</name>
<sequence>MLTHRCLDPQDPYAEREVRVAFEWAADHPCLIAALDEHEADILPDLVEAQRDDLRREIVAAFLLPEPRIPGRAEIRLP</sequence>
<protein>
    <submittedName>
        <fullName evidence="1">Uncharacterized protein</fullName>
    </submittedName>
</protein>
<dbReference type="EMBL" id="JBEPNW010000002">
    <property type="protein sequence ID" value="MET3867918.1"/>
    <property type="molecule type" value="Genomic_DNA"/>
</dbReference>
<organism evidence="1 2">
    <name type="scientific">Methylobacterium radiotolerans</name>
    <dbReference type="NCBI Taxonomy" id="31998"/>
    <lineage>
        <taxon>Bacteria</taxon>
        <taxon>Pseudomonadati</taxon>
        <taxon>Pseudomonadota</taxon>
        <taxon>Alphaproteobacteria</taxon>
        <taxon>Hyphomicrobiales</taxon>
        <taxon>Methylobacteriaceae</taxon>
        <taxon>Methylobacterium</taxon>
    </lineage>
</organism>
<evidence type="ECO:0000313" key="2">
    <source>
        <dbReference type="Proteomes" id="UP001549119"/>
    </source>
</evidence>
<reference evidence="1 2" key="1">
    <citation type="submission" date="2024-06" db="EMBL/GenBank/DDBJ databases">
        <title>Genomics of switchgrass bacterial isolates.</title>
        <authorList>
            <person name="Shade A."/>
        </authorList>
    </citation>
    <scope>NUCLEOTIDE SEQUENCE [LARGE SCALE GENOMIC DNA]</scope>
    <source>
        <strain evidence="1 2">PvP084</strain>
    </source>
</reference>
<proteinExistence type="predicted"/>
<dbReference type="Proteomes" id="UP001549119">
    <property type="component" value="Unassembled WGS sequence"/>
</dbReference>